<dbReference type="EMBL" id="CP049074">
    <property type="protein sequence ID" value="QKR00438.1"/>
    <property type="molecule type" value="Genomic_DNA"/>
</dbReference>
<proteinExistence type="predicted"/>
<organism evidence="7 8">
    <name type="scientific">Metallosphaera tengchongensis</name>
    <dbReference type="NCBI Taxonomy" id="1532350"/>
    <lineage>
        <taxon>Archaea</taxon>
        <taxon>Thermoproteota</taxon>
        <taxon>Thermoprotei</taxon>
        <taxon>Sulfolobales</taxon>
        <taxon>Sulfolobaceae</taxon>
        <taxon>Metallosphaera</taxon>
    </lineage>
</organism>
<feature type="transmembrane region" description="Helical" evidence="5">
    <location>
        <begin position="111"/>
        <end position="131"/>
    </location>
</feature>
<evidence type="ECO:0000313" key="8">
    <source>
        <dbReference type="Proteomes" id="UP000509301"/>
    </source>
</evidence>
<protein>
    <submittedName>
        <fullName evidence="7">Mechanosensitive ion channel</fullName>
    </submittedName>
</protein>
<dbReference type="GO" id="GO:0008381">
    <property type="term" value="F:mechanosensitive monoatomic ion channel activity"/>
    <property type="evidence" value="ECO:0007669"/>
    <property type="project" value="InterPro"/>
</dbReference>
<evidence type="ECO:0000256" key="5">
    <source>
        <dbReference type="SAM" id="Phobius"/>
    </source>
</evidence>
<evidence type="ECO:0000256" key="2">
    <source>
        <dbReference type="ARBA" id="ARBA00022692"/>
    </source>
</evidence>
<evidence type="ECO:0000313" key="7">
    <source>
        <dbReference type="EMBL" id="QKR00438.1"/>
    </source>
</evidence>
<dbReference type="Pfam" id="PF00924">
    <property type="entry name" value="MS_channel_2nd"/>
    <property type="match status" value="1"/>
</dbReference>
<dbReference type="SUPFAM" id="SSF50182">
    <property type="entry name" value="Sm-like ribonucleoproteins"/>
    <property type="match status" value="1"/>
</dbReference>
<dbReference type="GO" id="GO:0016020">
    <property type="term" value="C:membrane"/>
    <property type="evidence" value="ECO:0007669"/>
    <property type="project" value="UniProtKB-SubCell"/>
</dbReference>
<dbReference type="GeneID" id="55642014"/>
<dbReference type="PANTHER" id="PTHR30221">
    <property type="entry name" value="SMALL-CONDUCTANCE MECHANOSENSITIVE CHANNEL"/>
    <property type="match status" value="1"/>
</dbReference>
<evidence type="ECO:0000256" key="3">
    <source>
        <dbReference type="ARBA" id="ARBA00022989"/>
    </source>
</evidence>
<sequence>MKDEEIVSVNEIRKKITESIGRLVLYIVIFVVIEALVNNFLFPYLESLRLNLVSTSVSGIGIASYAPYVNILLSLLFGYFIIQAFVSVVYWNLRLKYDHSIAASMRSVFRLIGIGALVAAIAGAVAGGASGVALGGFIGIVVGFASQQVLGQALDGLFILLSRPFKIKDHISVTGDEGIVEEITTLFTYVQKQDGTVAIIPNNLVIGNKVYLYPKQTQTATQTKGTNQ</sequence>
<name>A0A6N0NYI5_9CREN</name>
<feature type="domain" description="Mechanosensitive ion channel MscS" evidence="6">
    <location>
        <begin position="153"/>
        <end position="210"/>
    </location>
</feature>
<keyword evidence="3 5" id="KW-1133">Transmembrane helix</keyword>
<dbReference type="InterPro" id="IPR010920">
    <property type="entry name" value="LSM_dom_sf"/>
</dbReference>
<dbReference type="PANTHER" id="PTHR30221:SF1">
    <property type="entry name" value="SMALL-CONDUCTANCE MECHANOSENSITIVE CHANNEL"/>
    <property type="match status" value="1"/>
</dbReference>
<dbReference type="OrthoDB" id="31543at2157"/>
<reference evidence="7 8" key="1">
    <citation type="submission" date="2020-02" db="EMBL/GenBank/DDBJ databases">
        <title>Comparative genome analysis reveals the metabolism and evolution of the thermophilic archaeal genus Metallosphaera.</title>
        <authorList>
            <person name="Jiang C."/>
        </authorList>
    </citation>
    <scope>NUCLEOTIDE SEQUENCE [LARGE SCALE GENOMIC DNA]</scope>
    <source>
        <strain evidence="7 8">Ric-A</strain>
    </source>
</reference>
<keyword evidence="8" id="KW-1185">Reference proteome</keyword>
<keyword evidence="4 5" id="KW-0472">Membrane</keyword>
<feature type="transmembrane region" description="Helical" evidence="5">
    <location>
        <begin position="65"/>
        <end position="91"/>
    </location>
</feature>
<evidence type="ECO:0000256" key="1">
    <source>
        <dbReference type="ARBA" id="ARBA00004370"/>
    </source>
</evidence>
<dbReference type="Proteomes" id="UP000509301">
    <property type="component" value="Chromosome"/>
</dbReference>
<evidence type="ECO:0000259" key="6">
    <source>
        <dbReference type="Pfam" id="PF00924"/>
    </source>
</evidence>
<dbReference type="Gene3D" id="1.10.287.1260">
    <property type="match status" value="1"/>
</dbReference>
<dbReference type="InterPro" id="IPR045275">
    <property type="entry name" value="MscS_archaea/bacteria_type"/>
</dbReference>
<feature type="transmembrane region" description="Helical" evidence="5">
    <location>
        <begin position="23"/>
        <end position="45"/>
    </location>
</feature>
<dbReference type="InterPro" id="IPR023408">
    <property type="entry name" value="MscS_beta-dom_sf"/>
</dbReference>
<dbReference type="AlphaFoldDB" id="A0A6N0NYI5"/>
<comment type="subcellular location">
    <subcellularLocation>
        <location evidence="1">Membrane</location>
    </subcellularLocation>
</comment>
<evidence type="ECO:0000256" key="4">
    <source>
        <dbReference type="ARBA" id="ARBA00023136"/>
    </source>
</evidence>
<accession>A0A6N0NYI5</accession>
<gene>
    <name evidence="7" type="ORF">GWK48_08680</name>
</gene>
<dbReference type="KEGG" id="mten:GWK48_08680"/>
<dbReference type="Gene3D" id="2.30.30.60">
    <property type="match status" value="1"/>
</dbReference>
<dbReference type="RefSeq" id="WP_174631432.1">
    <property type="nucleotide sequence ID" value="NZ_CP049074.1"/>
</dbReference>
<dbReference type="InterPro" id="IPR006685">
    <property type="entry name" value="MscS_channel_2nd"/>
</dbReference>
<keyword evidence="2 5" id="KW-0812">Transmembrane</keyword>